<sequence>MTIAAGIRQFGATMLDLARTRLELAAIELQESTQRLLGYLAWAAAAAVMALFFLGLVVLFVLVLFWDTHRLAAVGGMAVLFGLGAAFAAMKLRAGLASRPPLLPATLAELRKDAAALKGGHMDVHAEGEHPDGH</sequence>
<protein>
    <submittedName>
        <fullName evidence="2">Phage holin family protein</fullName>
    </submittedName>
</protein>
<dbReference type="InterPro" id="IPR009937">
    <property type="entry name" value="Phage_holin_3_6"/>
</dbReference>
<keyword evidence="1" id="KW-1133">Transmembrane helix</keyword>
<evidence type="ECO:0000256" key="1">
    <source>
        <dbReference type="SAM" id="Phobius"/>
    </source>
</evidence>
<accession>A0ABV6FDA5</accession>
<keyword evidence="1" id="KW-0812">Transmembrane</keyword>
<comment type="caution">
    <text evidence="2">The sequence shown here is derived from an EMBL/GenBank/DDBJ whole genome shotgun (WGS) entry which is preliminary data.</text>
</comment>
<keyword evidence="1" id="KW-0472">Membrane</keyword>
<dbReference type="Pfam" id="PF07332">
    <property type="entry name" value="Phage_holin_3_6"/>
    <property type="match status" value="1"/>
</dbReference>
<evidence type="ECO:0000313" key="3">
    <source>
        <dbReference type="Proteomes" id="UP001589773"/>
    </source>
</evidence>
<organism evidence="2 3">
    <name type="scientific">Massilia consociata</name>
    <dbReference type="NCBI Taxonomy" id="760117"/>
    <lineage>
        <taxon>Bacteria</taxon>
        <taxon>Pseudomonadati</taxon>
        <taxon>Pseudomonadota</taxon>
        <taxon>Betaproteobacteria</taxon>
        <taxon>Burkholderiales</taxon>
        <taxon>Oxalobacteraceae</taxon>
        <taxon>Telluria group</taxon>
        <taxon>Massilia</taxon>
    </lineage>
</organism>
<feature type="transmembrane region" description="Helical" evidence="1">
    <location>
        <begin position="71"/>
        <end position="90"/>
    </location>
</feature>
<gene>
    <name evidence="2" type="ORF">ACFFJK_05425</name>
</gene>
<feature type="transmembrane region" description="Helical" evidence="1">
    <location>
        <begin position="39"/>
        <end position="65"/>
    </location>
</feature>
<dbReference type="Proteomes" id="UP001589773">
    <property type="component" value="Unassembled WGS sequence"/>
</dbReference>
<proteinExistence type="predicted"/>
<keyword evidence="3" id="KW-1185">Reference proteome</keyword>
<dbReference type="EMBL" id="JBHLWP010000006">
    <property type="protein sequence ID" value="MFC0251324.1"/>
    <property type="molecule type" value="Genomic_DNA"/>
</dbReference>
<evidence type="ECO:0000313" key="2">
    <source>
        <dbReference type="EMBL" id="MFC0251324.1"/>
    </source>
</evidence>
<name>A0ABV6FDA5_9BURK</name>
<reference evidence="2 3" key="1">
    <citation type="submission" date="2024-09" db="EMBL/GenBank/DDBJ databases">
        <authorList>
            <person name="Sun Q."/>
            <person name="Mori K."/>
        </authorList>
    </citation>
    <scope>NUCLEOTIDE SEQUENCE [LARGE SCALE GENOMIC DNA]</scope>
    <source>
        <strain evidence="2 3">CCM 7792</strain>
    </source>
</reference>
<dbReference type="RefSeq" id="WP_379678134.1">
    <property type="nucleotide sequence ID" value="NZ_JBHLWP010000006.1"/>
</dbReference>